<dbReference type="Proteomes" id="UP000275267">
    <property type="component" value="Unassembled WGS sequence"/>
</dbReference>
<comment type="caution">
    <text evidence="1">The sequence shown here is derived from an EMBL/GenBank/DDBJ whole genome shotgun (WGS) entry which is preliminary data.</text>
</comment>
<proteinExistence type="predicted"/>
<organism evidence="1 2">
    <name type="scientific">Panicum miliaceum</name>
    <name type="common">Proso millet</name>
    <name type="synonym">Broomcorn millet</name>
    <dbReference type="NCBI Taxonomy" id="4540"/>
    <lineage>
        <taxon>Eukaryota</taxon>
        <taxon>Viridiplantae</taxon>
        <taxon>Streptophyta</taxon>
        <taxon>Embryophyta</taxon>
        <taxon>Tracheophyta</taxon>
        <taxon>Spermatophyta</taxon>
        <taxon>Magnoliopsida</taxon>
        <taxon>Liliopsida</taxon>
        <taxon>Poales</taxon>
        <taxon>Poaceae</taxon>
        <taxon>PACMAD clade</taxon>
        <taxon>Panicoideae</taxon>
        <taxon>Panicodae</taxon>
        <taxon>Paniceae</taxon>
        <taxon>Panicinae</taxon>
        <taxon>Panicum</taxon>
        <taxon>Panicum sect. Panicum</taxon>
    </lineage>
</organism>
<accession>A0A3L6RD01</accession>
<sequence>MHDSDQETQRPVLWFHKTQQYSNRIQASHPKSDMILSHCTIYIQESVCTCRPRPLQQLQGLHVQPEPQQQPWPASPNSVAFSGTSPALLKKSMQVFVVSLWFGKHWFL</sequence>
<dbReference type="EMBL" id="PQIB02000009">
    <property type="protein sequence ID" value="RLN00111.1"/>
    <property type="molecule type" value="Genomic_DNA"/>
</dbReference>
<keyword evidence="2" id="KW-1185">Reference proteome</keyword>
<evidence type="ECO:0000313" key="1">
    <source>
        <dbReference type="EMBL" id="RLN00111.1"/>
    </source>
</evidence>
<gene>
    <name evidence="1" type="ORF">C2845_PM06G31730</name>
</gene>
<dbReference type="AlphaFoldDB" id="A0A3L6RD01"/>
<reference evidence="2" key="1">
    <citation type="journal article" date="2019" name="Nat. Commun.">
        <title>The genome of broomcorn millet.</title>
        <authorList>
            <person name="Zou C."/>
            <person name="Miki D."/>
            <person name="Li D."/>
            <person name="Tang Q."/>
            <person name="Xiao L."/>
            <person name="Rajput S."/>
            <person name="Deng P."/>
            <person name="Jia W."/>
            <person name="Huang R."/>
            <person name="Zhang M."/>
            <person name="Sun Y."/>
            <person name="Hu J."/>
            <person name="Fu X."/>
            <person name="Schnable P.S."/>
            <person name="Li F."/>
            <person name="Zhang H."/>
            <person name="Feng B."/>
            <person name="Zhu X."/>
            <person name="Liu R."/>
            <person name="Schnable J.C."/>
            <person name="Zhu J.-K."/>
            <person name="Zhang H."/>
        </authorList>
    </citation>
    <scope>NUCLEOTIDE SEQUENCE [LARGE SCALE GENOMIC DNA]</scope>
</reference>
<name>A0A3L6RD01_PANMI</name>
<evidence type="ECO:0000313" key="2">
    <source>
        <dbReference type="Proteomes" id="UP000275267"/>
    </source>
</evidence>
<protein>
    <submittedName>
        <fullName evidence="1">Uncharacterized protein</fullName>
    </submittedName>
</protein>